<keyword evidence="2" id="KW-0238">DNA-binding</keyword>
<dbReference type="STRING" id="398843.A3K89_15440"/>
<organism evidence="5 6">
    <name type="scientific">Rhodococcoides kyotonense</name>
    <dbReference type="NCBI Taxonomy" id="398843"/>
    <lineage>
        <taxon>Bacteria</taxon>
        <taxon>Bacillati</taxon>
        <taxon>Actinomycetota</taxon>
        <taxon>Actinomycetes</taxon>
        <taxon>Mycobacteriales</taxon>
        <taxon>Nocardiaceae</taxon>
        <taxon>Rhodococcoides</taxon>
    </lineage>
</organism>
<dbReference type="InterPro" id="IPR051011">
    <property type="entry name" value="Metal_resp_trans_reg"/>
</dbReference>
<dbReference type="CDD" id="cd00090">
    <property type="entry name" value="HTH_ARSR"/>
    <property type="match status" value="1"/>
</dbReference>
<evidence type="ECO:0000256" key="3">
    <source>
        <dbReference type="ARBA" id="ARBA00023163"/>
    </source>
</evidence>
<keyword evidence="3" id="KW-0804">Transcription</keyword>
<dbReference type="InterPro" id="IPR011991">
    <property type="entry name" value="ArsR-like_HTH"/>
</dbReference>
<gene>
    <name evidence="5" type="ORF">SAMN05421642_11454</name>
</gene>
<dbReference type="NCBIfam" id="NF033788">
    <property type="entry name" value="HTH_metalloreg"/>
    <property type="match status" value="1"/>
</dbReference>
<evidence type="ECO:0000313" key="6">
    <source>
        <dbReference type="Proteomes" id="UP000198327"/>
    </source>
</evidence>
<dbReference type="GO" id="GO:0003700">
    <property type="term" value="F:DNA-binding transcription factor activity"/>
    <property type="evidence" value="ECO:0007669"/>
    <property type="project" value="InterPro"/>
</dbReference>
<dbReference type="PROSITE" id="PS50987">
    <property type="entry name" value="HTH_ARSR_2"/>
    <property type="match status" value="1"/>
</dbReference>
<keyword evidence="1" id="KW-0805">Transcription regulation</keyword>
<dbReference type="InterPro" id="IPR036388">
    <property type="entry name" value="WH-like_DNA-bd_sf"/>
</dbReference>
<feature type="domain" description="HTH arsR-type" evidence="4">
    <location>
        <begin position="1"/>
        <end position="81"/>
    </location>
</feature>
<proteinExistence type="predicted"/>
<evidence type="ECO:0000256" key="2">
    <source>
        <dbReference type="ARBA" id="ARBA00023125"/>
    </source>
</evidence>
<name>A0A239LSH7_9NOCA</name>
<evidence type="ECO:0000256" key="1">
    <source>
        <dbReference type="ARBA" id="ARBA00023015"/>
    </source>
</evidence>
<dbReference type="Proteomes" id="UP000198327">
    <property type="component" value="Unassembled WGS sequence"/>
</dbReference>
<evidence type="ECO:0000313" key="5">
    <source>
        <dbReference type="EMBL" id="SNT33220.1"/>
    </source>
</evidence>
<evidence type="ECO:0000259" key="4">
    <source>
        <dbReference type="PROSITE" id="PS50987"/>
    </source>
</evidence>
<dbReference type="GO" id="GO:0003677">
    <property type="term" value="F:DNA binding"/>
    <property type="evidence" value="ECO:0007669"/>
    <property type="project" value="UniProtKB-KW"/>
</dbReference>
<dbReference type="SMART" id="SM00418">
    <property type="entry name" value="HTH_ARSR"/>
    <property type="match status" value="1"/>
</dbReference>
<dbReference type="Gene3D" id="1.10.10.10">
    <property type="entry name" value="Winged helix-like DNA-binding domain superfamily/Winged helix DNA-binding domain"/>
    <property type="match status" value="1"/>
</dbReference>
<dbReference type="AlphaFoldDB" id="A0A239LSH7"/>
<dbReference type="SUPFAM" id="SSF46785">
    <property type="entry name" value="Winged helix' DNA-binding domain"/>
    <property type="match status" value="1"/>
</dbReference>
<sequence>MLSDPTRLHLLWILAQGPSDVTALTELSGASRTAVSQHLAKLRFTGMVDTTRDGRRVVYQIVDGHLARLVREGFNYADHRVTGEPSHR</sequence>
<dbReference type="Pfam" id="PF01022">
    <property type="entry name" value="HTH_5"/>
    <property type="match status" value="1"/>
</dbReference>
<protein>
    <submittedName>
        <fullName evidence="5">Regulatory protein, arsR family</fullName>
    </submittedName>
</protein>
<accession>A0A239LSH7</accession>
<dbReference type="PANTHER" id="PTHR43132">
    <property type="entry name" value="ARSENICAL RESISTANCE OPERON REPRESSOR ARSR-RELATED"/>
    <property type="match status" value="1"/>
</dbReference>
<keyword evidence="6" id="KW-1185">Reference proteome</keyword>
<dbReference type="EMBL" id="FZOW01000014">
    <property type="protein sequence ID" value="SNT33220.1"/>
    <property type="molecule type" value="Genomic_DNA"/>
</dbReference>
<dbReference type="InterPro" id="IPR001845">
    <property type="entry name" value="HTH_ArsR_DNA-bd_dom"/>
</dbReference>
<dbReference type="PANTHER" id="PTHR43132:SF8">
    <property type="entry name" value="HTH-TYPE TRANSCRIPTIONAL REGULATOR KMTR"/>
    <property type="match status" value="1"/>
</dbReference>
<dbReference type="InterPro" id="IPR036390">
    <property type="entry name" value="WH_DNA-bd_sf"/>
</dbReference>
<reference evidence="6" key="1">
    <citation type="submission" date="2017-06" db="EMBL/GenBank/DDBJ databases">
        <authorList>
            <person name="Varghese N."/>
            <person name="Submissions S."/>
        </authorList>
    </citation>
    <scope>NUCLEOTIDE SEQUENCE [LARGE SCALE GENOMIC DNA]</scope>
    <source>
        <strain evidence="6">JCM 23211</strain>
    </source>
</reference>